<sequence length="238" mass="25347">MKAAIVVFPGSNREGDMAHALKAATGQAPAMLWHADHELPQGTDLVVLPGGFSYGDYLRCGAIAGRAAIMDAVRAHAARGGLVLGVCNGFQILCESGLLPGVLMRNANLRFICRMQHLRVERNDTAFTRQYAKGEIIKVCIAHGEGNYEADDATIERLEGEGLVAFRYCDAEGRLGGEANPNGSRNDIAGIYSDGRNVLGLMPHPENLIDPLVGGTDGRALFESLADAFSTETDFASA</sequence>
<keyword evidence="7 8" id="KW-0315">Glutamine amidotransferase</keyword>
<comment type="subcellular location">
    <subcellularLocation>
        <location evidence="8">Cytoplasm</location>
    </subcellularLocation>
</comment>
<dbReference type="HAMAP" id="MF_00421">
    <property type="entry name" value="PurQ"/>
    <property type="match status" value="1"/>
</dbReference>
<dbReference type="InterPro" id="IPR010075">
    <property type="entry name" value="PRibForGlyAmidine_synth_PurQ"/>
</dbReference>
<evidence type="ECO:0000256" key="3">
    <source>
        <dbReference type="ARBA" id="ARBA00022741"/>
    </source>
</evidence>
<evidence type="ECO:0000256" key="5">
    <source>
        <dbReference type="ARBA" id="ARBA00022801"/>
    </source>
</evidence>
<keyword evidence="1 8" id="KW-0963">Cytoplasm</keyword>
<evidence type="ECO:0000313" key="10">
    <source>
        <dbReference type="Proteomes" id="UP001350748"/>
    </source>
</evidence>
<evidence type="ECO:0000256" key="6">
    <source>
        <dbReference type="ARBA" id="ARBA00022840"/>
    </source>
</evidence>
<keyword evidence="5 8" id="KW-0378">Hydrolase</keyword>
<comment type="pathway">
    <text evidence="8">Purine metabolism; IMP biosynthesis via de novo pathway; 5-amino-1-(5-phospho-D-ribosyl)imidazole from N(2)-formyl-N(1)-(5-phospho-D-ribosyl)glycinamide: step 1/2.</text>
</comment>
<feature type="active site" evidence="8">
    <location>
        <position position="206"/>
    </location>
</feature>
<dbReference type="RefSeq" id="WP_332082250.1">
    <property type="nucleotide sequence ID" value="NZ_JAZHYN010000035.1"/>
</dbReference>
<keyword evidence="4 8" id="KW-0658">Purine biosynthesis</keyword>
<organism evidence="9 10">
    <name type="scientific">Methylocystis borbori</name>
    <dbReference type="NCBI Taxonomy" id="3118750"/>
    <lineage>
        <taxon>Bacteria</taxon>
        <taxon>Pseudomonadati</taxon>
        <taxon>Pseudomonadota</taxon>
        <taxon>Alphaproteobacteria</taxon>
        <taxon>Hyphomicrobiales</taxon>
        <taxon>Methylocystaceae</taxon>
        <taxon>Methylocystis</taxon>
    </lineage>
</organism>
<comment type="catalytic activity">
    <reaction evidence="8">
        <text>N(2)-formyl-N(1)-(5-phospho-beta-D-ribosyl)glycinamide + L-glutamine + ATP + H2O = 2-formamido-N(1)-(5-O-phospho-beta-D-ribosyl)acetamidine + L-glutamate + ADP + phosphate + H(+)</text>
        <dbReference type="Rhea" id="RHEA:17129"/>
        <dbReference type="ChEBI" id="CHEBI:15377"/>
        <dbReference type="ChEBI" id="CHEBI:15378"/>
        <dbReference type="ChEBI" id="CHEBI:29985"/>
        <dbReference type="ChEBI" id="CHEBI:30616"/>
        <dbReference type="ChEBI" id="CHEBI:43474"/>
        <dbReference type="ChEBI" id="CHEBI:58359"/>
        <dbReference type="ChEBI" id="CHEBI:147286"/>
        <dbReference type="ChEBI" id="CHEBI:147287"/>
        <dbReference type="ChEBI" id="CHEBI:456216"/>
        <dbReference type="EC" id="6.3.5.3"/>
    </reaction>
</comment>
<keyword evidence="3 8" id="KW-0547">Nucleotide-binding</keyword>
<dbReference type="EC" id="3.5.1.2" evidence="8"/>
<dbReference type="SMART" id="SM01211">
    <property type="entry name" value="GATase_5"/>
    <property type="match status" value="1"/>
</dbReference>
<feature type="active site" evidence="8">
    <location>
        <position position="204"/>
    </location>
</feature>
<feature type="active site" description="Nucleophile" evidence="8">
    <location>
        <position position="87"/>
    </location>
</feature>
<keyword evidence="10" id="KW-1185">Reference proteome</keyword>
<protein>
    <recommendedName>
        <fullName evidence="8">Phosphoribosylformylglycinamidine synthase subunit PurQ</fullName>
        <shortName evidence="8">FGAM synthase</shortName>
        <ecNumber evidence="8">6.3.5.3</ecNumber>
    </recommendedName>
    <alternativeName>
        <fullName evidence="8">Formylglycinamide ribonucleotide amidotransferase subunit I</fullName>
        <shortName evidence="8">FGAR amidotransferase I</shortName>
        <shortName evidence="8">FGAR-AT I</shortName>
    </alternativeName>
    <alternativeName>
        <fullName evidence="8">Glutaminase PurQ</fullName>
        <ecNumber evidence="8">3.5.1.2</ecNumber>
    </alternativeName>
    <alternativeName>
        <fullName evidence="8">Phosphoribosylformylglycinamidine synthase subunit I</fullName>
    </alternativeName>
</protein>
<dbReference type="SUPFAM" id="SSF52317">
    <property type="entry name" value="Class I glutamine amidotransferase-like"/>
    <property type="match status" value="1"/>
</dbReference>
<dbReference type="CDD" id="cd01740">
    <property type="entry name" value="GATase1_FGAR_AT"/>
    <property type="match status" value="1"/>
</dbReference>
<evidence type="ECO:0000256" key="2">
    <source>
        <dbReference type="ARBA" id="ARBA00022598"/>
    </source>
</evidence>
<accession>A0ABU7XIK3</accession>
<keyword evidence="2 8" id="KW-0436">Ligase</keyword>
<keyword evidence="6 8" id="KW-0067">ATP-binding</keyword>
<reference evidence="9 10" key="1">
    <citation type="submission" date="2024-02" db="EMBL/GenBank/DDBJ databases">
        <authorList>
            <person name="Grouzdev D."/>
        </authorList>
    </citation>
    <scope>NUCLEOTIDE SEQUENCE [LARGE SCALE GENOMIC DNA]</scope>
    <source>
        <strain evidence="9 10">9N</strain>
    </source>
</reference>
<dbReference type="Proteomes" id="UP001350748">
    <property type="component" value="Unassembled WGS sequence"/>
</dbReference>
<dbReference type="PANTHER" id="PTHR47552:SF1">
    <property type="entry name" value="PHOSPHORIBOSYLFORMYLGLYCINAMIDINE SYNTHASE SUBUNIT PURQ"/>
    <property type="match status" value="1"/>
</dbReference>
<dbReference type="Gene3D" id="3.40.50.880">
    <property type="match status" value="1"/>
</dbReference>
<dbReference type="PROSITE" id="PS51273">
    <property type="entry name" value="GATASE_TYPE_1"/>
    <property type="match status" value="1"/>
</dbReference>
<dbReference type="EMBL" id="JAZHYN010000035">
    <property type="protein sequence ID" value="MEF3367215.1"/>
    <property type="molecule type" value="Genomic_DNA"/>
</dbReference>
<evidence type="ECO:0000256" key="7">
    <source>
        <dbReference type="ARBA" id="ARBA00022962"/>
    </source>
</evidence>
<dbReference type="Pfam" id="PF13507">
    <property type="entry name" value="GATase_5"/>
    <property type="match status" value="1"/>
</dbReference>
<dbReference type="EC" id="6.3.5.3" evidence="8"/>
<dbReference type="PANTHER" id="PTHR47552">
    <property type="entry name" value="PHOSPHORIBOSYLFORMYLGLYCINAMIDINE SYNTHASE SUBUNIT PURQ"/>
    <property type="match status" value="1"/>
</dbReference>
<dbReference type="PIRSF" id="PIRSF001586">
    <property type="entry name" value="FGAM_synth_I"/>
    <property type="match status" value="1"/>
</dbReference>
<dbReference type="NCBIfam" id="TIGR01737">
    <property type="entry name" value="FGAM_synth_I"/>
    <property type="match status" value="1"/>
</dbReference>
<evidence type="ECO:0000256" key="8">
    <source>
        <dbReference type="HAMAP-Rule" id="MF_00421"/>
    </source>
</evidence>
<name>A0ABU7XIK3_9HYPH</name>
<evidence type="ECO:0000256" key="1">
    <source>
        <dbReference type="ARBA" id="ARBA00022490"/>
    </source>
</evidence>
<dbReference type="NCBIfam" id="NF002957">
    <property type="entry name" value="PRK03619.1"/>
    <property type="match status" value="1"/>
</dbReference>
<comment type="function">
    <text evidence="8">Part of the phosphoribosylformylglycinamidine synthase complex involved in the purines biosynthetic pathway. Catalyzes the ATP-dependent conversion of formylglycinamide ribonucleotide (FGAR) and glutamine to yield formylglycinamidine ribonucleotide (FGAM) and glutamate. The FGAM synthase complex is composed of three subunits. PurQ produces an ammonia molecule by converting glutamine to glutamate. PurL transfers the ammonia molecule to FGAR to form FGAM in an ATP-dependent manner. PurS interacts with PurQ and PurL and is thought to assist in the transfer of the ammonia molecule from PurQ to PurL.</text>
</comment>
<comment type="catalytic activity">
    <reaction evidence="8">
        <text>L-glutamine + H2O = L-glutamate + NH4(+)</text>
        <dbReference type="Rhea" id="RHEA:15889"/>
        <dbReference type="ChEBI" id="CHEBI:15377"/>
        <dbReference type="ChEBI" id="CHEBI:28938"/>
        <dbReference type="ChEBI" id="CHEBI:29985"/>
        <dbReference type="ChEBI" id="CHEBI:58359"/>
        <dbReference type="EC" id="3.5.1.2"/>
    </reaction>
</comment>
<gene>
    <name evidence="8 9" type="primary">purQ</name>
    <name evidence="9" type="ORF">V3H18_11785</name>
</gene>
<evidence type="ECO:0000313" key="9">
    <source>
        <dbReference type="EMBL" id="MEF3367215.1"/>
    </source>
</evidence>
<dbReference type="InterPro" id="IPR029062">
    <property type="entry name" value="Class_I_gatase-like"/>
</dbReference>
<proteinExistence type="inferred from homology"/>
<comment type="subunit">
    <text evidence="8">Part of the FGAM synthase complex composed of 1 PurL, 1 PurQ and 2 PurS subunits.</text>
</comment>
<evidence type="ECO:0000256" key="4">
    <source>
        <dbReference type="ARBA" id="ARBA00022755"/>
    </source>
</evidence>
<comment type="caution">
    <text evidence="9">The sequence shown here is derived from an EMBL/GenBank/DDBJ whole genome shotgun (WGS) entry which is preliminary data.</text>
</comment>